<feature type="region of interest" description="Disordered" evidence="1">
    <location>
        <begin position="170"/>
        <end position="239"/>
    </location>
</feature>
<feature type="compositionally biased region" description="Basic and acidic residues" evidence="1">
    <location>
        <begin position="99"/>
        <end position="117"/>
    </location>
</feature>
<feature type="region of interest" description="Disordered" evidence="1">
    <location>
        <begin position="92"/>
        <end position="151"/>
    </location>
</feature>
<feature type="compositionally biased region" description="Polar residues" evidence="1">
    <location>
        <begin position="298"/>
        <end position="310"/>
    </location>
</feature>
<dbReference type="Proteomes" id="UP000275385">
    <property type="component" value="Unassembled WGS sequence"/>
</dbReference>
<name>A0A420YKN9_9PEZI</name>
<comment type="caution">
    <text evidence="2">The sequence shown here is derived from an EMBL/GenBank/DDBJ whole genome shotgun (WGS) entry which is preliminary data.</text>
</comment>
<feature type="region of interest" description="Disordered" evidence="1">
    <location>
        <begin position="278"/>
        <end position="355"/>
    </location>
</feature>
<evidence type="ECO:0000313" key="3">
    <source>
        <dbReference type="Proteomes" id="UP000275385"/>
    </source>
</evidence>
<proteinExistence type="predicted"/>
<feature type="compositionally biased region" description="Basic residues" evidence="1">
    <location>
        <begin position="321"/>
        <end position="336"/>
    </location>
</feature>
<organism evidence="2 3">
    <name type="scientific">Coniochaeta pulveracea</name>
    <dbReference type="NCBI Taxonomy" id="177199"/>
    <lineage>
        <taxon>Eukaryota</taxon>
        <taxon>Fungi</taxon>
        <taxon>Dikarya</taxon>
        <taxon>Ascomycota</taxon>
        <taxon>Pezizomycotina</taxon>
        <taxon>Sordariomycetes</taxon>
        <taxon>Sordariomycetidae</taxon>
        <taxon>Coniochaetales</taxon>
        <taxon>Coniochaetaceae</taxon>
        <taxon>Coniochaeta</taxon>
    </lineage>
</organism>
<protein>
    <submittedName>
        <fullName evidence="2">Uncharacterized protein</fullName>
    </submittedName>
</protein>
<reference evidence="2 3" key="1">
    <citation type="submission" date="2018-08" db="EMBL/GenBank/DDBJ databases">
        <title>Draft genome of the lignicolous fungus Coniochaeta pulveracea.</title>
        <authorList>
            <person name="Borstlap C.J."/>
            <person name="De Witt R.N."/>
            <person name="Botha A."/>
            <person name="Volschenk H."/>
        </authorList>
    </citation>
    <scope>NUCLEOTIDE SEQUENCE [LARGE SCALE GENOMIC DNA]</scope>
    <source>
        <strain evidence="2 3">CAB683</strain>
    </source>
</reference>
<dbReference type="AlphaFoldDB" id="A0A420YKN9"/>
<accession>A0A420YKN9</accession>
<dbReference type="EMBL" id="QVQW01000004">
    <property type="protein sequence ID" value="RKU48440.1"/>
    <property type="molecule type" value="Genomic_DNA"/>
</dbReference>
<evidence type="ECO:0000313" key="2">
    <source>
        <dbReference type="EMBL" id="RKU48440.1"/>
    </source>
</evidence>
<feature type="compositionally biased region" description="Low complexity" evidence="1">
    <location>
        <begin position="278"/>
        <end position="288"/>
    </location>
</feature>
<feature type="compositionally biased region" description="Low complexity" evidence="1">
    <location>
        <begin position="120"/>
        <end position="136"/>
    </location>
</feature>
<sequence>MTLRPGTRAYPPSHHGVAHAAGITAGYLSTNNISGAWSPSDGSRELHAAVPEDAQSIDLYAWASNLSIMERFIRDDQRHERLAVSLGLCHSTPSVSSHFSKDTRAETKMPAKGKDNQPTDLYWEDSSYSESSYDPYDQPPPAIGLPSPSALPAPNVSFEKYQELMREYFASEDPNPPTTEKTAKPPPLKPEKAALSTETVPTPPPRRDSMSIQALLNDPGPQDHISPGYPPEPRHVPPCKIVSVSPLQLEPDSCQECKDDDGSIRAFAEEAHKRLVPPVSSVAPVEPAQAIPVRSDEGSATTPDEQMLSQHRSRIEESRGHPRSRTARRALLRKRKREGDHPPGRAHPAIRQWEE</sequence>
<evidence type="ECO:0000256" key="1">
    <source>
        <dbReference type="SAM" id="MobiDB-lite"/>
    </source>
</evidence>
<keyword evidence="3" id="KW-1185">Reference proteome</keyword>
<gene>
    <name evidence="2" type="ORF">DL546_000768</name>
</gene>